<protein>
    <recommendedName>
        <fullName evidence="4">Inosine/uridine-preferring nucleoside hydrolase domain-containing protein</fullName>
    </recommendedName>
</protein>
<feature type="signal peptide" evidence="1">
    <location>
        <begin position="1"/>
        <end position="18"/>
    </location>
</feature>
<evidence type="ECO:0008006" key="4">
    <source>
        <dbReference type="Google" id="ProtNLM"/>
    </source>
</evidence>
<comment type="caution">
    <text evidence="2">The sequence shown here is derived from an EMBL/GenBank/DDBJ whole genome shotgun (WGS) entry which is preliminary data.</text>
</comment>
<accession>A0ABQ6N5B6</accession>
<dbReference type="EMBL" id="BRYB01002196">
    <property type="protein sequence ID" value="GMI41035.1"/>
    <property type="molecule type" value="Genomic_DNA"/>
</dbReference>
<sequence>MPSLLRLLLPALPLLACCSKVQLIIDTDLGFDVDDVGAIAVGQHLAGTGKADILAILHNTAFYEGVGGVDVLNSFYGNAGFPLGAYIGAWGSSPAAQGAQNSYTSMIEEAYPSAVQNYDQTPSAVKAYTEALSAAANGTVVIASIGECTNLRDIITAEPDLFFSKVKEIIYMDGGYNFGCGDSSGSGTSPWLGSTEDCDGAAQFVVDAIPPSIKQVFSLNGGDVYTGSRFSDATPCGDGPVKDAYRRYTNDGSRPSWDPIAVYMAVNGYDSLYSSLTPVTVAVDYYGRESYNADTGANQFQVWIDGDHNGDVTREIDNMLCSAPCRGDCSGYEMNSMKNCYGGHGATDLEQPSTSSAGTMDLSECLALCDETDGCEGVAVSQAGSGQVECYRKADIDIAACDSYIPFDTWVRK</sequence>
<dbReference type="PANTHER" id="PTHR43264:SF1">
    <property type="entry name" value="INOSINE_URIDINE-PREFERRING NUCLEOSIDE HYDROLASE DOMAIN-CONTAINING PROTEIN"/>
    <property type="match status" value="1"/>
</dbReference>
<reference evidence="2 3" key="1">
    <citation type="journal article" date="2023" name="Commun. Biol.">
        <title>Genome analysis of Parmales, the sister group of diatoms, reveals the evolutionary specialization of diatoms from phago-mixotrophs to photoautotrophs.</title>
        <authorList>
            <person name="Ban H."/>
            <person name="Sato S."/>
            <person name="Yoshikawa S."/>
            <person name="Yamada K."/>
            <person name="Nakamura Y."/>
            <person name="Ichinomiya M."/>
            <person name="Sato N."/>
            <person name="Blanc-Mathieu R."/>
            <person name="Endo H."/>
            <person name="Kuwata A."/>
            <person name="Ogata H."/>
        </authorList>
    </citation>
    <scope>NUCLEOTIDE SEQUENCE [LARGE SCALE GENOMIC DNA]</scope>
</reference>
<proteinExistence type="predicted"/>
<keyword evidence="3" id="KW-1185">Reference proteome</keyword>
<name>A0ABQ6N5B6_9STRA</name>
<keyword evidence="1" id="KW-0732">Signal</keyword>
<evidence type="ECO:0000313" key="3">
    <source>
        <dbReference type="Proteomes" id="UP001165060"/>
    </source>
</evidence>
<dbReference type="InterPro" id="IPR036452">
    <property type="entry name" value="Ribo_hydro-like"/>
</dbReference>
<dbReference type="PANTHER" id="PTHR43264">
    <property type="match status" value="1"/>
</dbReference>
<dbReference type="Proteomes" id="UP001165060">
    <property type="component" value="Unassembled WGS sequence"/>
</dbReference>
<dbReference type="SUPFAM" id="SSF53590">
    <property type="entry name" value="Nucleoside hydrolase"/>
    <property type="match status" value="1"/>
</dbReference>
<dbReference type="Gene3D" id="3.90.245.10">
    <property type="entry name" value="Ribonucleoside hydrolase-like"/>
    <property type="match status" value="1"/>
</dbReference>
<evidence type="ECO:0000256" key="1">
    <source>
        <dbReference type="SAM" id="SignalP"/>
    </source>
</evidence>
<organism evidence="2 3">
    <name type="scientific">Tetraparma gracilis</name>
    <dbReference type="NCBI Taxonomy" id="2962635"/>
    <lineage>
        <taxon>Eukaryota</taxon>
        <taxon>Sar</taxon>
        <taxon>Stramenopiles</taxon>
        <taxon>Ochrophyta</taxon>
        <taxon>Bolidophyceae</taxon>
        <taxon>Parmales</taxon>
        <taxon>Triparmaceae</taxon>
        <taxon>Tetraparma</taxon>
    </lineage>
</organism>
<evidence type="ECO:0000313" key="2">
    <source>
        <dbReference type="EMBL" id="GMI41035.1"/>
    </source>
</evidence>
<gene>
    <name evidence="2" type="ORF">TeGR_g13077</name>
</gene>
<feature type="chain" id="PRO_5045950113" description="Inosine/uridine-preferring nucleoside hydrolase domain-containing protein" evidence="1">
    <location>
        <begin position="19"/>
        <end position="413"/>
    </location>
</feature>